<dbReference type="RefSeq" id="WP_072702721.1">
    <property type="nucleotide sequence ID" value="NZ_FMJB01000014.1"/>
</dbReference>
<dbReference type="AlphaFoldDB" id="A0A1M4MWP4"/>
<reference evidence="2" key="1">
    <citation type="submission" date="2016-09" db="EMBL/GenBank/DDBJ databases">
        <authorList>
            <person name="Wibberg D."/>
        </authorList>
    </citation>
    <scope>NUCLEOTIDE SEQUENCE [LARGE SCALE GENOMIC DNA]</scope>
</reference>
<dbReference type="SUPFAM" id="SSF52540">
    <property type="entry name" value="P-loop containing nucleoside triphosphate hydrolases"/>
    <property type="match status" value="1"/>
</dbReference>
<proteinExistence type="predicted"/>
<gene>
    <name evidence="1" type="ORF">KARMA_0236</name>
</gene>
<dbReference type="InterPro" id="IPR027417">
    <property type="entry name" value="P-loop_NTPase"/>
</dbReference>
<evidence type="ECO:0008006" key="3">
    <source>
        <dbReference type="Google" id="ProtNLM"/>
    </source>
</evidence>
<protein>
    <recommendedName>
        <fullName evidence="3">Sulfotransferase domain-containing protein</fullName>
    </recommendedName>
</protein>
<organism evidence="1 2">
    <name type="scientific">Donghicola eburneus</name>
    <dbReference type="NCBI Taxonomy" id="393278"/>
    <lineage>
        <taxon>Bacteria</taxon>
        <taxon>Pseudomonadati</taxon>
        <taxon>Pseudomonadota</taxon>
        <taxon>Alphaproteobacteria</taxon>
        <taxon>Rhodobacterales</taxon>
        <taxon>Roseobacteraceae</taxon>
        <taxon>Donghicola</taxon>
    </lineage>
</organism>
<dbReference type="Gene3D" id="3.40.50.300">
    <property type="entry name" value="P-loop containing nucleotide triphosphate hydrolases"/>
    <property type="match status" value="1"/>
</dbReference>
<accession>A0A1M4MWP4</accession>
<keyword evidence="2" id="KW-1185">Reference proteome</keyword>
<evidence type="ECO:0000313" key="1">
    <source>
        <dbReference type="EMBL" id="SCM66064.1"/>
    </source>
</evidence>
<dbReference type="EMBL" id="FMJB01000014">
    <property type="protein sequence ID" value="SCM66064.1"/>
    <property type="molecule type" value="Genomic_DNA"/>
</dbReference>
<evidence type="ECO:0000313" key="2">
    <source>
        <dbReference type="Proteomes" id="UP000184085"/>
    </source>
</evidence>
<name>A0A1M4MWP4_9RHOB</name>
<sequence length="270" mass="30800">MKSPRLHIVGSSPRSGTTLLFELIAACFDIQKVGDHEVSLFSAPRTITGPYASKKPTDLIHAARVLRWDPQLHVIYMQRDPRDVIVSEHGSRPGEYWCDFDVWRRNQALRHKIGNHPRVYECRYEALVRDPDAEQKRIAEAFSFLTPLHSFSEFERVCHTTDSANLALKGVRSVCDSSVGTWRRDLPRIAAQLQSHPDMASALVDAGYEADLSWTGELRNVAPDHRESVRSLHNVLRDKSRLATATARLIRRGRTLRDETLYAFGYRRAL</sequence>
<dbReference type="Proteomes" id="UP000184085">
    <property type="component" value="Unassembled WGS sequence"/>
</dbReference>